<evidence type="ECO:0000256" key="2">
    <source>
        <dbReference type="SAM" id="Phobius"/>
    </source>
</evidence>
<gene>
    <name evidence="3" type="primary">gerXA_1</name>
    <name evidence="3" type="ORF">SDC9_152388</name>
</gene>
<sequence>MEIAVDALKLASLNTPGSLGMSLSVVGALILGDFAIKTGWFVPETILYMAIVSLGSFAQSSVELGFALKICTMLLLILTGIFGVWGFIAGIIITFLLIATNRTIEGQSYLYPLYPFDRIALMRQIFRTPIRSSKNNKN</sequence>
<keyword evidence="2" id="KW-0812">Transmembrane</keyword>
<dbReference type="GO" id="GO:0009847">
    <property type="term" value="P:spore germination"/>
    <property type="evidence" value="ECO:0007669"/>
    <property type="project" value="InterPro"/>
</dbReference>
<feature type="transmembrane region" description="Helical" evidence="2">
    <location>
        <begin position="74"/>
        <end position="99"/>
    </location>
</feature>
<feature type="transmembrane region" description="Helical" evidence="2">
    <location>
        <begin position="18"/>
        <end position="36"/>
    </location>
</feature>
<comment type="caution">
    <text evidence="3">The sequence shown here is derived from an EMBL/GenBank/DDBJ whole genome shotgun (WGS) entry which is preliminary data.</text>
</comment>
<evidence type="ECO:0000313" key="3">
    <source>
        <dbReference type="EMBL" id="MPN05138.1"/>
    </source>
</evidence>
<reference evidence="3" key="1">
    <citation type="submission" date="2019-08" db="EMBL/GenBank/DDBJ databases">
        <authorList>
            <person name="Kucharzyk K."/>
            <person name="Murdoch R.W."/>
            <person name="Higgins S."/>
            <person name="Loffler F."/>
        </authorList>
    </citation>
    <scope>NUCLEOTIDE SEQUENCE</scope>
</reference>
<dbReference type="AlphaFoldDB" id="A0A645ESZ0"/>
<keyword evidence="2" id="KW-1133">Transmembrane helix</keyword>
<accession>A0A645ESZ0</accession>
<dbReference type="EMBL" id="VSSQ01051053">
    <property type="protein sequence ID" value="MPN05138.1"/>
    <property type="molecule type" value="Genomic_DNA"/>
</dbReference>
<organism evidence="3">
    <name type="scientific">bioreactor metagenome</name>
    <dbReference type="NCBI Taxonomy" id="1076179"/>
    <lineage>
        <taxon>unclassified sequences</taxon>
        <taxon>metagenomes</taxon>
        <taxon>ecological metagenomes</taxon>
    </lineage>
</organism>
<name>A0A645ESZ0_9ZZZZ</name>
<keyword evidence="1 2" id="KW-0472">Membrane</keyword>
<protein>
    <submittedName>
        <fullName evidence="3">Spore germination protein XA</fullName>
    </submittedName>
</protein>
<evidence type="ECO:0000256" key="1">
    <source>
        <dbReference type="ARBA" id="ARBA00023136"/>
    </source>
</evidence>
<dbReference type="Pfam" id="PF03323">
    <property type="entry name" value="GerA"/>
    <property type="match status" value="1"/>
</dbReference>
<proteinExistence type="predicted"/>
<feature type="transmembrane region" description="Helical" evidence="2">
    <location>
        <begin position="48"/>
        <end position="68"/>
    </location>
</feature>
<dbReference type="InterPro" id="IPR004995">
    <property type="entry name" value="Spore_Ger"/>
</dbReference>
<dbReference type="GO" id="GO:0016020">
    <property type="term" value="C:membrane"/>
    <property type="evidence" value="ECO:0007669"/>
    <property type="project" value="InterPro"/>
</dbReference>